<keyword evidence="4" id="KW-0804">Transcription</keyword>
<feature type="domain" description="HTH lysR-type" evidence="5">
    <location>
        <begin position="8"/>
        <end position="65"/>
    </location>
</feature>
<accession>A0ABT1C6F1</accession>
<keyword evidence="2" id="KW-0805">Transcription regulation</keyword>
<dbReference type="InterPro" id="IPR058163">
    <property type="entry name" value="LysR-type_TF_proteobact-type"/>
</dbReference>
<dbReference type="InterPro" id="IPR000847">
    <property type="entry name" value="LysR_HTH_N"/>
</dbReference>
<comment type="caution">
    <text evidence="6">The sequence shown here is derived from an EMBL/GenBank/DDBJ whole genome shotgun (WGS) entry which is preliminary data.</text>
</comment>
<evidence type="ECO:0000313" key="7">
    <source>
        <dbReference type="Proteomes" id="UP001205906"/>
    </source>
</evidence>
<proteinExistence type="inferred from homology"/>
<dbReference type="RefSeq" id="WP_252818991.1">
    <property type="nucleotide sequence ID" value="NZ_JAMXQS010000005.1"/>
</dbReference>
<evidence type="ECO:0000256" key="3">
    <source>
        <dbReference type="ARBA" id="ARBA00023125"/>
    </source>
</evidence>
<dbReference type="Pfam" id="PF03466">
    <property type="entry name" value="LysR_substrate"/>
    <property type="match status" value="1"/>
</dbReference>
<name>A0ABT1C6F1_9HYPH</name>
<reference evidence="6 7" key="1">
    <citation type="submission" date="2022-06" db="EMBL/GenBank/DDBJ databases">
        <title>Mesorhizobium sp. strain RP14 Genome sequencing and assembly.</title>
        <authorList>
            <person name="Kim I."/>
        </authorList>
    </citation>
    <scope>NUCLEOTIDE SEQUENCE [LARGE SCALE GENOMIC DNA]</scope>
    <source>
        <strain evidence="7">RP14(2022)</strain>
    </source>
</reference>
<evidence type="ECO:0000256" key="1">
    <source>
        <dbReference type="ARBA" id="ARBA00009437"/>
    </source>
</evidence>
<dbReference type="CDD" id="cd08432">
    <property type="entry name" value="PBP2_GcdR_TrpI_HvrB_AmpR_like"/>
    <property type="match status" value="1"/>
</dbReference>
<dbReference type="PANTHER" id="PTHR30537">
    <property type="entry name" value="HTH-TYPE TRANSCRIPTIONAL REGULATOR"/>
    <property type="match status" value="1"/>
</dbReference>
<protein>
    <submittedName>
        <fullName evidence="6">LysR substrate-binding domain-containing protein</fullName>
    </submittedName>
</protein>
<sequence>MAEFRHLPPLPALRAFEAAARLLSFTRAGEELGMTQAAVSYQIKVLEDRVGSPLFVRRARSVELTEAGQTLAEAARDAFDRLTEGYAKARGAEGVTLTLTTVATFAGIWLAQNLGRFQFANPTIAVRLDALDRNLDLLRGEADMAIRGGVGQWPGLAAHRLIPYDFAPMLSPALAAEADIKTPADLLKLPILDPDDHWWQLWFAKMGVDAGELGKRPLNSLGTQIYAANAAMAGQGVAILTRRFFERDLAEGRLVQPYAELSDDGRNGGYWLAYPEARRNVRKIRTFREWILGEFAKEDRGVQTVHPLSCCAAASNGS</sequence>
<dbReference type="PANTHER" id="PTHR30537:SF26">
    <property type="entry name" value="GLYCINE CLEAVAGE SYSTEM TRANSCRIPTIONAL ACTIVATOR"/>
    <property type="match status" value="1"/>
</dbReference>
<evidence type="ECO:0000256" key="4">
    <source>
        <dbReference type="ARBA" id="ARBA00023163"/>
    </source>
</evidence>
<comment type="similarity">
    <text evidence="1">Belongs to the LysR transcriptional regulatory family.</text>
</comment>
<keyword evidence="3" id="KW-0238">DNA-binding</keyword>
<dbReference type="InterPro" id="IPR005119">
    <property type="entry name" value="LysR_subst-bd"/>
</dbReference>
<evidence type="ECO:0000259" key="5">
    <source>
        <dbReference type="PROSITE" id="PS50931"/>
    </source>
</evidence>
<dbReference type="EMBL" id="JAMXQS010000005">
    <property type="protein sequence ID" value="MCO6050402.1"/>
    <property type="molecule type" value="Genomic_DNA"/>
</dbReference>
<dbReference type="Gene3D" id="3.40.190.10">
    <property type="entry name" value="Periplasmic binding protein-like II"/>
    <property type="match status" value="2"/>
</dbReference>
<dbReference type="SUPFAM" id="SSF46785">
    <property type="entry name" value="Winged helix' DNA-binding domain"/>
    <property type="match status" value="1"/>
</dbReference>
<dbReference type="Gene3D" id="1.10.10.10">
    <property type="entry name" value="Winged helix-like DNA-binding domain superfamily/Winged helix DNA-binding domain"/>
    <property type="match status" value="1"/>
</dbReference>
<dbReference type="PROSITE" id="PS50931">
    <property type="entry name" value="HTH_LYSR"/>
    <property type="match status" value="1"/>
</dbReference>
<organism evidence="6 7">
    <name type="scientific">Mesorhizobium liriopis</name>
    <dbReference type="NCBI Taxonomy" id="2953882"/>
    <lineage>
        <taxon>Bacteria</taxon>
        <taxon>Pseudomonadati</taxon>
        <taxon>Pseudomonadota</taxon>
        <taxon>Alphaproteobacteria</taxon>
        <taxon>Hyphomicrobiales</taxon>
        <taxon>Phyllobacteriaceae</taxon>
        <taxon>Mesorhizobium</taxon>
    </lineage>
</organism>
<keyword evidence="7" id="KW-1185">Reference proteome</keyword>
<evidence type="ECO:0000256" key="2">
    <source>
        <dbReference type="ARBA" id="ARBA00023015"/>
    </source>
</evidence>
<gene>
    <name evidence="6" type="ORF">NGM99_11475</name>
</gene>
<dbReference type="InterPro" id="IPR036390">
    <property type="entry name" value="WH_DNA-bd_sf"/>
</dbReference>
<dbReference type="PRINTS" id="PR00039">
    <property type="entry name" value="HTHLYSR"/>
</dbReference>
<dbReference type="InterPro" id="IPR036388">
    <property type="entry name" value="WH-like_DNA-bd_sf"/>
</dbReference>
<dbReference type="SUPFAM" id="SSF53850">
    <property type="entry name" value="Periplasmic binding protein-like II"/>
    <property type="match status" value="1"/>
</dbReference>
<dbReference type="Pfam" id="PF00126">
    <property type="entry name" value="HTH_1"/>
    <property type="match status" value="1"/>
</dbReference>
<dbReference type="Proteomes" id="UP001205906">
    <property type="component" value="Unassembled WGS sequence"/>
</dbReference>
<evidence type="ECO:0000313" key="6">
    <source>
        <dbReference type="EMBL" id="MCO6050402.1"/>
    </source>
</evidence>